<dbReference type="InterPro" id="IPR014721">
    <property type="entry name" value="Ribsml_uS5_D2-typ_fold_subgr"/>
</dbReference>
<dbReference type="SUPFAM" id="SSF52540">
    <property type="entry name" value="P-loop containing nucleoside triphosphate hydrolases"/>
    <property type="match status" value="1"/>
</dbReference>
<dbReference type="SUPFAM" id="SSF54211">
    <property type="entry name" value="Ribosomal protein S5 domain 2-like"/>
    <property type="match status" value="1"/>
</dbReference>
<dbReference type="SUPFAM" id="SSF50447">
    <property type="entry name" value="Translation proteins"/>
    <property type="match status" value="1"/>
</dbReference>
<dbReference type="InterPro" id="IPR041095">
    <property type="entry name" value="EFG_II"/>
</dbReference>
<reference evidence="4" key="1">
    <citation type="submission" date="2018-05" db="EMBL/GenBank/DDBJ databases">
        <authorList>
            <person name="Lanie J.A."/>
            <person name="Ng W.-L."/>
            <person name="Kazmierczak K.M."/>
            <person name="Andrzejewski T.M."/>
            <person name="Davidsen T.M."/>
            <person name="Wayne K.J."/>
            <person name="Tettelin H."/>
            <person name="Glass J.I."/>
            <person name="Rusch D."/>
            <person name="Podicherti R."/>
            <person name="Tsui H.-C.T."/>
            <person name="Winkler M.E."/>
        </authorList>
    </citation>
    <scope>NUCLEOTIDE SEQUENCE</scope>
</reference>
<dbReference type="PANTHER" id="PTHR43261:SF6">
    <property type="entry name" value="ELONGATION FACTOR G-LIKE PROTEIN"/>
    <property type="match status" value="1"/>
</dbReference>
<dbReference type="AlphaFoldDB" id="A0A381UU58"/>
<dbReference type="InterPro" id="IPR009000">
    <property type="entry name" value="Transl_B-barrel_sf"/>
</dbReference>
<protein>
    <recommendedName>
        <fullName evidence="3">Tr-type G domain-containing protein</fullName>
    </recommendedName>
</protein>
<dbReference type="Gene3D" id="3.40.50.300">
    <property type="entry name" value="P-loop containing nucleotide triphosphate hydrolases"/>
    <property type="match status" value="1"/>
</dbReference>
<dbReference type="PRINTS" id="PR00315">
    <property type="entry name" value="ELONGATNFCT"/>
</dbReference>
<dbReference type="SMART" id="SM00889">
    <property type="entry name" value="EFG_IV"/>
    <property type="match status" value="1"/>
</dbReference>
<dbReference type="NCBIfam" id="NF009381">
    <property type="entry name" value="PRK12740.1-5"/>
    <property type="match status" value="1"/>
</dbReference>
<evidence type="ECO:0000259" key="3">
    <source>
        <dbReference type="PROSITE" id="PS51722"/>
    </source>
</evidence>
<dbReference type="InterPro" id="IPR020568">
    <property type="entry name" value="Ribosomal_Su5_D2-typ_SF"/>
</dbReference>
<dbReference type="GO" id="GO:0005525">
    <property type="term" value="F:GTP binding"/>
    <property type="evidence" value="ECO:0007669"/>
    <property type="project" value="UniProtKB-KW"/>
</dbReference>
<organism evidence="4">
    <name type="scientific">marine metagenome</name>
    <dbReference type="NCBI Taxonomy" id="408172"/>
    <lineage>
        <taxon>unclassified sequences</taxon>
        <taxon>metagenomes</taxon>
        <taxon>ecological metagenomes</taxon>
    </lineage>
</organism>
<dbReference type="Pfam" id="PF14492">
    <property type="entry name" value="EFG_III"/>
    <property type="match status" value="1"/>
</dbReference>
<dbReference type="Pfam" id="PF22042">
    <property type="entry name" value="EF-G_D2"/>
    <property type="match status" value="1"/>
</dbReference>
<name>A0A381UU58_9ZZZZ</name>
<dbReference type="InterPro" id="IPR027417">
    <property type="entry name" value="P-loop_NTPase"/>
</dbReference>
<evidence type="ECO:0000313" key="4">
    <source>
        <dbReference type="EMBL" id="SVA30887.1"/>
    </source>
</evidence>
<dbReference type="InterPro" id="IPR000795">
    <property type="entry name" value="T_Tr_GTP-bd_dom"/>
</dbReference>
<feature type="domain" description="Tr-type G" evidence="3">
    <location>
        <begin position="7"/>
        <end position="280"/>
    </location>
</feature>
<dbReference type="GO" id="GO:0003924">
    <property type="term" value="F:GTPase activity"/>
    <property type="evidence" value="ECO:0007669"/>
    <property type="project" value="InterPro"/>
</dbReference>
<dbReference type="PROSITE" id="PS51722">
    <property type="entry name" value="G_TR_2"/>
    <property type="match status" value="1"/>
</dbReference>
<dbReference type="Gene3D" id="2.40.30.10">
    <property type="entry name" value="Translation factors"/>
    <property type="match status" value="1"/>
</dbReference>
<dbReference type="CDD" id="cd04088">
    <property type="entry name" value="EFG_mtEFG_II"/>
    <property type="match status" value="1"/>
</dbReference>
<sequence>MNNYTHSNLRNVALVGHASSGKTMLGECMLACSGNINRLGSVIEGTTASDYHKAEQERQFSIHTSLLHAEWLENRFNIIDTPGYLDFIAESRAALKVADLALIVVHATHGIEIGTSKVWEYAEEFGLAKMVVVNGIDTENAQYQPILEELEATFGKRFFPVNIPTNPGPGFNEALDVIRKSKLTYKTDGSGKYDEAKVSGAEAEEVEQLHTQLIELVAESDDTLLEKFFDAGITEEELRGGLHQAFQSQIFIPVFFTSSETNIGVARLMDFISKYASSPDDHKETTAKNGDGEEVTISLDDNEAAAFVFKTINEPHIGELSFVKVMAGTLKAGEDVVNTNTDEAQRLGQMFILNGKNRDKVEQLNAGEIGALVKLKNTHTGNTLASPKRKVTVPSIDYPNPNIHEALKPKNKGDEDKIAVGLSALHEEDPSFQYHVDSELHQTVISGQGELHLQVAMERIKERFNTEMELSAPKIPFRETIRSNGEAKYRHKKQSGGAGQFAEVWMRVEPAPRDHGVEFTQSLVGQNVDRVFVPSVEKGVNSACTDGIIAGYRVVDVKINFYDGKMHPVDSK</sequence>
<dbReference type="InterPro" id="IPR009022">
    <property type="entry name" value="EFG_III"/>
</dbReference>
<dbReference type="InterPro" id="IPR005517">
    <property type="entry name" value="Transl_elong_EFG/EF2_IV"/>
</dbReference>
<dbReference type="EMBL" id="UINC01007002">
    <property type="protein sequence ID" value="SVA30887.1"/>
    <property type="molecule type" value="Genomic_DNA"/>
</dbReference>
<proteinExistence type="predicted"/>
<dbReference type="CDD" id="cd16262">
    <property type="entry name" value="EFG_III"/>
    <property type="match status" value="1"/>
</dbReference>
<evidence type="ECO:0000256" key="2">
    <source>
        <dbReference type="ARBA" id="ARBA00023134"/>
    </source>
</evidence>
<dbReference type="Gene3D" id="3.30.70.870">
    <property type="entry name" value="Elongation Factor G (Translational Gtpase), domain 3"/>
    <property type="match status" value="1"/>
</dbReference>
<dbReference type="SUPFAM" id="SSF54980">
    <property type="entry name" value="EF-G C-terminal domain-like"/>
    <property type="match status" value="1"/>
</dbReference>
<dbReference type="Gene3D" id="3.30.230.10">
    <property type="match status" value="1"/>
</dbReference>
<keyword evidence="2" id="KW-0342">GTP-binding</keyword>
<evidence type="ECO:0000256" key="1">
    <source>
        <dbReference type="ARBA" id="ARBA00022741"/>
    </source>
</evidence>
<accession>A0A381UU58</accession>
<dbReference type="Pfam" id="PF00009">
    <property type="entry name" value="GTP_EFTU"/>
    <property type="match status" value="1"/>
</dbReference>
<dbReference type="InterPro" id="IPR035647">
    <property type="entry name" value="EFG_III/V"/>
</dbReference>
<dbReference type="InterPro" id="IPR005225">
    <property type="entry name" value="Small_GTP-bd"/>
</dbReference>
<dbReference type="PANTHER" id="PTHR43261">
    <property type="entry name" value="TRANSLATION ELONGATION FACTOR G-RELATED"/>
    <property type="match status" value="1"/>
</dbReference>
<keyword evidence="1" id="KW-0547">Nucleotide-binding</keyword>
<feature type="non-terminal residue" evidence="4">
    <location>
        <position position="572"/>
    </location>
</feature>
<dbReference type="Pfam" id="PF03764">
    <property type="entry name" value="EFG_IV"/>
    <property type="match status" value="1"/>
</dbReference>
<dbReference type="CDD" id="cd04170">
    <property type="entry name" value="EF-G_bact"/>
    <property type="match status" value="1"/>
</dbReference>
<dbReference type="GO" id="GO:0032790">
    <property type="term" value="P:ribosome disassembly"/>
    <property type="evidence" value="ECO:0007669"/>
    <property type="project" value="TreeGrafter"/>
</dbReference>
<dbReference type="InterPro" id="IPR053905">
    <property type="entry name" value="EF-G-like_DII"/>
</dbReference>
<gene>
    <name evidence="4" type="ORF">METZ01_LOCUS83741</name>
</gene>
<dbReference type="NCBIfam" id="TIGR00231">
    <property type="entry name" value="small_GTP"/>
    <property type="match status" value="1"/>
</dbReference>